<reference evidence="2 3" key="1">
    <citation type="submission" date="2017-12" db="EMBL/GenBank/DDBJ databases">
        <title>Comparative genomics of Botrytis spp.</title>
        <authorList>
            <person name="Valero-Jimenez C.A."/>
            <person name="Tapia P."/>
            <person name="Veloso J."/>
            <person name="Silva-Moreno E."/>
            <person name="Staats M."/>
            <person name="Valdes J.H."/>
            <person name="Van Kan J.A.L."/>
        </authorList>
    </citation>
    <scope>NUCLEOTIDE SEQUENCE [LARGE SCALE GENOMIC DNA]</scope>
    <source>
        <strain evidence="2 3">MUCL435</strain>
    </source>
</reference>
<dbReference type="PANTHER" id="PTHR33112:SF1">
    <property type="entry name" value="HETEROKARYON INCOMPATIBILITY DOMAIN-CONTAINING PROTEIN"/>
    <property type="match status" value="1"/>
</dbReference>
<evidence type="ECO:0000259" key="1">
    <source>
        <dbReference type="Pfam" id="PF06985"/>
    </source>
</evidence>
<keyword evidence="3" id="KW-1185">Reference proteome</keyword>
<feature type="domain" description="Heterokaryon incompatibility" evidence="1">
    <location>
        <begin position="55"/>
        <end position="167"/>
    </location>
</feature>
<dbReference type="PANTHER" id="PTHR33112">
    <property type="entry name" value="DOMAIN PROTEIN, PUTATIVE-RELATED"/>
    <property type="match status" value="1"/>
</dbReference>
<dbReference type="EMBL" id="PQXL01000387">
    <property type="protein sequence ID" value="THV46430.1"/>
    <property type="molecule type" value="Genomic_DNA"/>
</dbReference>
<dbReference type="Proteomes" id="UP000308671">
    <property type="component" value="Unassembled WGS sequence"/>
</dbReference>
<dbReference type="InterPro" id="IPR010730">
    <property type="entry name" value="HET"/>
</dbReference>
<dbReference type="Pfam" id="PF06985">
    <property type="entry name" value="HET"/>
    <property type="match status" value="1"/>
</dbReference>
<accession>A0A4S8QP26</accession>
<evidence type="ECO:0000313" key="2">
    <source>
        <dbReference type="EMBL" id="THV46430.1"/>
    </source>
</evidence>
<proteinExistence type="predicted"/>
<protein>
    <recommendedName>
        <fullName evidence="1">Heterokaryon incompatibility domain-containing protein</fullName>
    </recommendedName>
</protein>
<organism evidence="2 3">
    <name type="scientific">Botrytis galanthina</name>
    <dbReference type="NCBI Taxonomy" id="278940"/>
    <lineage>
        <taxon>Eukaryota</taxon>
        <taxon>Fungi</taxon>
        <taxon>Dikarya</taxon>
        <taxon>Ascomycota</taxon>
        <taxon>Pezizomycotina</taxon>
        <taxon>Leotiomycetes</taxon>
        <taxon>Helotiales</taxon>
        <taxon>Sclerotiniaceae</taxon>
        <taxon>Botrytis</taxon>
    </lineage>
</organism>
<dbReference type="OrthoDB" id="2958217at2759"/>
<evidence type="ECO:0000313" key="3">
    <source>
        <dbReference type="Proteomes" id="UP000308671"/>
    </source>
</evidence>
<dbReference type="AlphaFoldDB" id="A0A4S8QP26"/>
<name>A0A4S8QP26_9HELO</name>
<gene>
    <name evidence="2" type="ORF">BGAL_0387g00090</name>
</gene>
<comment type="caution">
    <text evidence="2">The sequence shown here is derived from an EMBL/GenBank/DDBJ whole genome shotgun (WGS) entry which is preliminary data.</text>
</comment>
<sequence length="444" mass="51012">MSRDPINWDDIKGWIEEYDSKYNLEPKRSLVLPKQFRVIDVEKDRVILAPDHCEFFALSYVWVETTSDLILCTSNVQQLADDFSISRIDIPATIKDAMIACAMIGKRYLWVDRLCIVQDESDDVKLAQIERMGDIYSSAFLTIVGACGNDARSGLAGIDGTPRTRAPWVISLNKMILVEAVFHPFRGEPEAIPKMKQASRTLDSSKASLFPTWSWSSVAGPVRLDRHFHSVPVTTWAHVSPEEGNFVVLIPPKVVERYGWHQSAHTEKFYDLEHWIDLRDYCYGTFSGEPESPTEFSLWNEDEQWTGIVQLSNYDAETVMQMCKGGNKAFFDFAAISITYIWDGPSPLHRFFDNTKATEYLHQAPFTRDDEVKLFPESKEKFFQEVRYKGYCKPRRDSIINELPVLNVMLLHWRGKVAQRVGLGQVWVRRWAQSNPRISPIVLG</sequence>